<proteinExistence type="predicted"/>
<dbReference type="Proteomes" id="UP000181870">
    <property type="component" value="Unassembled WGS sequence"/>
</dbReference>
<reference evidence="1 2" key="1">
    <citation type="submission" date="2016-10" db="EMBL/GenBank/DDBJ databases">
        <authorList>
            <person name="de Groot N.N."/>
        </authorList>
    </citation>
    <scope>NUCLEOTIDE SEQUENCE [LARGE SCALE GENOMIC DNA]</scope>
    <source>
        <strain evidence="1 2">NLAE-zl-C57</strain>
    </source>
</reference>
<dbReference type="Gene3D" id="3.40.50.10770">
    <property type="entry name" value="Hypothetical protein VC1899 like domain (Restriction endonuclease-like)"/>
    <property type="match status" value="1"/>
</dbReference>
<accession>A0A1G8EU43</accession>
<evidence type="ECO:0000313" key="1">
    <source>
        <dbReference type="EMBL" id="SDH73355.1"/>
    </source>
</evidence>
<gene>
    <name evidence="1" type="ORF">SAMN05192582_101188</name>
</gene>
<dbReference type="AlphaFoldDB" id="A0A1G8EU43"/>
<sequence length="196" mass="22926">MENNFLIHVNEWRQMNQTGRFVEARQFYFDELFEEVIENFENHLVWPIESCDILFSILGFTPEPIILAARALKPRKHIIIHDKGVAFNEDNVRFLPKFLPEGYEKVELKDESFGTIYDTLKEQMVFNEGRSYAINITGGKKSMVASAGIFARDFSASILYVDYNDYDPNLRRPIPGSEYMNLVYTPTRDLPELFHQ</sequence>
<organism evidence="1 2">
    <name type="scientific">Bacteroides ovatus</name>
    <dbReference type="NCBI Taxonomy" id="28116"/>
    <lineage>
        <taxon>Bacteria</taxon>
        <taxon>Pseudomonadati</taxon>
        <taxon>Bacteroidota</taxon>
        <taxon>Bacteroidia</taxon>
        <taxon>Bacteroidales</taxon>
        <taxon>Bacteroidaceae</taxon>
        <taxon>Bacteroides</taxon>
    </lineage>
</organism>
<name>A0A1G8EU43_BACOV</name>
<protein>
    <submittedName>
        <fullName evidence="1">CRISPR-associated protein (Cas_Cas02710)</fullName>
    </submittedName>
</protein>
<evidence type="ECO:0000313" key="2">
    <source>
        <dbReference type="Proteomes" id="UP000181870"/>
    </source>
</evidence>
<dbReference type="InterPro" id="IPR011335">
    <property type="entry name" value="Restrct_endonuc-II-like"/>
</dbReference>
<dbReference type="EMBL" id="FNDO01000011">
    <property type="protein sequence ID" value="SDH73355.1"/>
    <property type="molecule type" value="Genomic_DNA"/>
</dbReference>
<dbReference type="SUPFAM" id="SSF52980">
    <property type="entry name" value="Restriction endonuclease-like"/>
    <property type="match status" value="1"/>
</dbReference>
<dbReference type="RefSeq" id="WP_074636904.1">
    <property type="nucleotide sequence ID" value="NZ_FNDO01000011.1"/>
</dbReference>